<protein>
    <submittedName>
        <fullName evidence="1">Uncharacterized protein</fullName>
    </submittedName>
</protein>
<comment type="caution">
    <text evidence="1">The sequence shown here is derived from an EMBL/GenBank/DDBJ whole genome shotgun (WGS) entry which is preliminary data.</text>
</comment>
<dbReference type="EMBL" id="JAUQSX010000015">
    <property type="protein sequence ID" value="MDO7849238.1"/>
    <property type="molecule type" value="Genomic_DNA"/>
</dbReference>
<accession>A0ABT9AH87</accession>
<proteinExistence type="predicted"/>
<gene>
    <name evidence="1" type="ORF">Q5H92_22935</name>
</gene>
<dbReference type="RefSeq" id="WP_305013906.1">
    <property type="nucleotide sequence ID" value="NZ_JAUQSX010000015.1"/>
</dbReference>
<reference evidence="1" key="1">
    <citation type="submission" date="2023-07" db="EMBL/GenBank/DDBJ databases">
        <authorList>
            <person name="Kim M.K."/>
        </authorList>
    </citation>
    <scope>NUCLEOTIDE SEQUENCE</scope>
    <source>
        <strain evidence="1">M29</strain>
    </source>
</reference>
<evidence type="ECO:0000313" key="2">
    <source>
        <dbReference type="Proteomes" id="UP001167796"/>
    </source>
</evidence>
<name>A0ABT9AH87_9BACT</name>
<keyword evidence="2" id="KW-1185">Reference proteome</keyword>
<sequence>MLNVEFGRRLYLVPSAWNELSRRQLLQITRLHGQGFASDRALDDAFRRVILGVPGRLWARLNGVQRVELRHLVPVRFLREPADFAPLTEQLLPHLPYLKWYQGLGCRYFGPRENFRNLSFAEFIFADAFFLRYLQTNDETQLDRLVATLYRPQRAGYAPLAPDYAGDRREPFNENLLDARARHVARLEHHVKYAVMLWYRGCRKALETRFEYVFTGENNRKASAGSWADVLHELAGGVHRIDATAGQHLLTVLREMNRVLRQAEERAEASRSQNH</sequence>
<evidence type="ECO:0000313" key="1">
    <source>
        <dbReference type="EMBL" id="MDO7849238.1"/>
    </source>
</evidence>
<dbReference type="Proteomes" id="UP001167796">
    <property type="component" value="Unassembled WGS sequence"/>
</dbReference>
<organism evidence="1 2">
    <name type="scientific">Hymenobacter mellowenesis</name>
    <dbReference type="NCBI Taxonomy" id="3063995"/>
    <lineage>
        <taxon>Bacteria</taxon>
        <taxon>Pseudomonadati</taxon>
        <taxon>Bacteroidota</taxon>
        <taxon>Cytophagia</taxon>
        <taxon>Cytophagales</taxon>
        <taxon>Hymenobacteraceae</taxon>
        <taxon>Hymenobacter</taxon>
    </lineage>
</organism>